<dbReference type="EMBL" id="PDZR01000011">
    <property type="protein sequence ID" value="PNG25835.1"/>
    <property type="molecule type" value="Genomic_DNA"/>
</dbReference>
<dbReference type="NCBIfam" id="TIGR00460">
    <property type="entry name" value="fmt"/>
    <property type="match status" value="1"/>
</dbReference>
<dbReference type="Pfam" id="PF02911">
    <property type="entry name" value="Formyl_trans_C"/>
    <property type="match status" value="1"/>
</dbReference>
<sequence>MRIVFMGTPDFAVPVLTEIIGQGHDVAAVYSRAPKPAGRRGLEPTPSPVHMAALRFGLKIETPASLKSDDAIATLARFEAEAAVVVAYGLILPKAALDLFPRGCLNLHASLLPRWRGAAPIQRAIMAGDAETGVMVMKMEEGLDTGPVALAERTLIGPETNAGEVHDRLALIGADLMARALAALARGSLRFTPQPEDGVTYAAKIEKSEARIDWSEPAGRVHDKIRALAPFPGAFFEADLGKGPERIKILRATLAPGDGAPGALLDDRLTIACGAGAIAVLEVQRAGKTPMSAADFLRGASLAPGFILPPAKALPS</sequence>
<evidence type="ECO:0000256" key="4">
    <source>
        <dbReference type="ARBA" id="ARBA00022917"/>
    </source>
</evidence>
<dbReference type="PROSITE" id="PS00373">
    <property type="entry name" value="GART"/>
    <property type="match status" value="1"/>
</dbReference>
<dbReference type="CDD" id="cd08704">
    <property type="entry name" value="Met_tRNA_FMT_C"/>
    <property type="match status" value="1"/>
</dbReference>
<dbReference type="Pfam" id="PF00551">
    <property type="entry name" value="Formyl_trans_N"/>
    <property type="match status" value="1"/>
</dbReference>
<dbReference type="CDD" id="cd08646">
    <property type="entry name" value="FMT_core_Met-tRNA-FMT_N"/>
    <property type="match status" value="1"/>
</dbReference>
<evidence type="ECO:0000256" key="1">
    <source>
        <dbReference type="ARBA" id="ARBA00010699"/>
    </source>
</evidence>
<keyword evidence="4 5" id="KW-0648">Protein biosynthesis</keyword>
<dbReference type="InterPro" id="IPR001555">
    <property type="entry name" value="GART_AS"/>
</dbReference>
<dbReference type="InterPro" id="IPR041711">
    <property type="entry name" value="Met-tRNA-FMT_N"/>
</dbReference>
<dbReference type="InterPro" id="IPR002376">
    <property type="entry name" value="Formyl_transf_N"/>
</dbReference>
<dbReference type="AlphaFoldDB" id="A0A2J7TGD0"/>
<comment type="similarity">
    <text evidence="1 5">Belongs to the Fmt family.</text>
</comment>
<dbReference type="SUPFAM" id="SSF50486">
    <property type="entry name" value="FMT C-terminal domain-like"/>
    <property type="match status" value="1"/>
</dbReference>
<dbReference type="PANTHER" id="PTHR11138">
    <property type="entry name" value="METHIONYL-TRNA FORMYLTRANSFERASE"/>
    <property type="match status" value="1"/>
</dbReference>
<proteinExistence type="inferred from homology"/>
<dbReference type="InterPro" id="IPR005794">
    <property type="entry name" value="Fmt"/>
</dbReference>
<gene>
    <name evidence="5" type="primary">fmt</name>
    <name evidence="8" type="ORF">CR492_10865</name>
</gene>
<dbReference type="InterPro" id="IPR036477">
    <property type="entry name" value="Formyl_transf_N_sf"/>
</dbReference>
<dbReference type="RefSeq" id="WP_102843775.1">
    <property type="nucleotide sequence ID" value="NZ_PDZR01000011.1"/>
</dbReference>
<dbReference type="Proteomes" id="UP000236286">
    <property type="component" value="Unassembled WGS sequence"/>
</dbReference>
<name>A0A2J7TGD0_METSI</name>
<evidence type="ECO:0000256" key="3">
    <source>
        <dbReference type="ARBA" id="ARBA00022679"/>
    </source>
</evidence>
<organism evidence="8 9">
    <name type="scientific">Methylocella silvestris</name>
    <dbReference type="NCBI Taxonomy" id="199596"/>
    <lineage>
        <taxon>Bacteria</taxon>
        <taxon>Pseudomonadati</taxon>
        <taxon>Pseudomonadota</taxon>
        <taxon>Alphaproteobacteria</taxon>
        <taxon>Hyphomicrobiales</taxon>
        <taxon>Beijerinckiaceae</taxon>
        <taxon>Methylocella</taxon>
    </lineage>
</organism>
<evidence type="ECO:0000259" key="6">
    <source>
        <dbReference type="Pfam" id="PF00551"/>
    </source>
</evidence>
<dbReference type="OrthoDB" id="9802815at2"/>
<keyword evidence="3 5" id="KW-0808">Transferase</keyword>
<dbReference type="PANTHER" id="PTHR11138:SF5">
    <property type="entry name" value="METHIONYL-TRNA FORMYLTRANSFERASE, MITOCHONDRIAL"/>
    <property type="match status" value="1"/>
</dbReference>
<dbReference type="InterPro" id="IPR044135">
    <property type="entry name" value="Met-tRNA-FMT_C"/>
</dbReference>
<comment type="catalytic activity">
    <reaction evidence="5">
        <text>L-methionyl-tRNA(fMet) + (6R)-10-formyltetrahydrofolate = N-formyl-L-methionyl-tRNA(fMet) + (6S)-5,6,7,8-tetrahydrofolate + H(+)</text>
        <dbReference type="Rhea" id="RHEA:24380"/>
        <dbReference type="Rhea" id="RHEA-COMP:9952"/>
        <dbReference type="Rhea" id="RHEA-COMP:9953"/>
        <dbReference type="ChEBI" id="CHEBI:15378"/>
        <dbReference type="ChEBI" id="CHEBI:57453"/>
        <dbReference type="ChEBI" id="CHEBI:78530"/>
        <dbReference type="ChEBI" id="CHEBI:78844"/>
        <dbReference type="ChEBI" id="CHEBI:195366"/>
        <dbReference type="EC" id="2.1.2.9"/>
    </reaction>
</comment>
<dbReference type="InterPro" id="IPR011034">
    <property type="entry name" value="Formyl_transferase-like_C_sf"/>
</dbReference>
<evidence type="ECO:0000259" key="7">
    <source>
        <dbReference type="Pfam" id="PF02911"/>
    </source>
</evidence>
<comment type="function">
    <text evidence="5">Attaches a formyl group to the free amino group of methionyl-tRNA(fMet). The formyl group appears to play a dual role in the initiator identity of N-formylmethionyl-tRNA by promoting its recognition by IF2 and preventing the misappropriation of this tRNA by the elongation apparatus.</text>
</comment>
<evidence type="ECO:0000256" key="5">
    <source>
        <dbReference type="HAMAP-Rule" id="MF_00182"/>
    </source>
</evidence>
<evidence type="ECO:0000256" key="2">
    <source>
        <dbReference type="ARBA" id="ARBA00012261"/>
    </source>
</evidence>
<dbReference type="FunFam" id="3.40.50.12230:FF:000001">
    <property type="entry name" value="Methionyl-tRNA formyltransferase"/>
    <property type="match status" value="1"/>
</dbReference>
<dbReference type="SUPFAM" id="SSF53328">
    <property type="entry name" value="Formyltransferase"/>
    <property type="match status" value="1"/>
</dbReference>
<dbReference type="InterPro" id="IPR005793">
    <property type="entry name" value="Formyl_trans_C"/>
</dbReference>
<dbReference type="GO" id="GO:0005829">
    <property type="term" value="C:cytosol"/>
    <property type="evidence" value="ECO:0007669"/>
    <property type="project" value="TreeGrafter"/>
</dbReference>
<dbReference type="Gene3D" id="3.40.50.12230">
    <property type="match status" value="1"/>
</dbReference>
<feature type="domain" description="Formyl transferase C-terminal" evidence="7">
    <location>
        <begin position="204"/>
        <end position="300"/>
    </location>
</feature>
<feature type="binding site" evidence="5">
    <location>
        <begin position="110"/>
        <end position="113"/>
    </location>
    <ligand>
        <name>(6S)-5,6,7,8-tetrahydrofolate</name>
        <dbReference type="ChEBI" id="CHEBI:57453"/>
    </ligand>
</feature>
<protein>
    <recommendedName>
        <fullName evidence="2 5">Methionyl-tRNA formyltransferase</fullName>
        <ecNumber evidence="2 5">2.1.2.9</ecNumber>
    </recommendedName>
</protein>
<dbReference type="GO" id="GO:0004479">
    <property type="term" value="F:methionyl-tRNA formyltransferase activity"/>
    <property type="evidence" value="ECO:0007669"/>
    <property type="project" value="UniProtKB-UniRule"/>
</dbReference>
<dbReference type="EC" id="2.1.2.9" evidence="2 5"/>
<feature type="domain" description="Formyl transferase N-terminal" evidence="6">
    <location>
        <begin position="1"/>
        <end position="180"/>
    </location>
</feature>
<comment type="caution">
    <text evidence="8">The sequence shown here is derived from an EMBL/GenBank/DDBJ whole genome shotgun (WGS) entry which is preliminary data.</text>
</comment>
<evidence type="ECO:0000313" key="8">
    <source>
        <dbReference type="EMBL" id="PNG25835.1"/>
    </source>
</evidence>
<accession>A0A2J7TGD0</accession>
<evidence type="ECO:0000313" key="9">
    <source>
        <dbReference type="Proteomes" id="UP000236286"/>
    </source>
</evidence>
<reference evidence="8 9" key="1">
    <citation type="submission" date="2017-10" db="EMBL/GenBank/DDBJ databases">
        <title>Genome announcement of Methylocella silvestris TVC from permafrost.</title>
        <authorList>
            <person name="Wang J."/>
            <person name="Geng K."/>
            <person name="Ul-Haque F."/>
            <person name="Crombie A.T."/>
            <person name="Street L.E."/>
            <person name="Wookey P.A."/>
            <person name="Murrell J.C."/>
            <person name="Pratscher J."/>
        </authorList>
    </citation>
    <scope>NUCLEOTIDE SEQUENCE [LARGE SCALE GENOMIC DNA]</scope>
    <source>
        <strain evidence="8 9">TVC</strain>
    </source>
</reference>
<dbReference type="HAMAP" id="MF_00182">
    <property type="entry name" value="Formyl_trans"/>
    <property type="match status" value="1"/>
</dbReference>